<dbReference type="PANTHER" id="PTHR46060">
    <property type="entry name" value="MARINER MOS1 TRANSPOSASE-LIKE PROTEIN"/>
    <property type="match status" value="1"/>
</dbReference>
<dbReference type="Gene3D" id="3.10.20.90">
    <property type="entry name" value="Phosphatidylinositol 3-kinase Catalytic Subunit, Chain A, domain 1"/>
    <property type="match status" value="1"/>
</dbReference>
<sequence length="376" mass="42618">MIAQIRQVGWTALVNAVLTGEPACLSPHLQILTQTNWAEEAVAKAEILRLIYQGRFLHSNVTLGALGLPFGKTTVMHLVPRENLPEPNSQVIQVIRENWRTAVNEVAVELNISHGSVHSRCATVPQNVCQGVPKQLTPELKERHVVVCETLLQHYEAIGDGFLKRIVTGEKCWVHHFQPGTKRASKDVGTGVAQLAKCVLHLAYSLDLAPSDYHVFGPLKETLGGKKFHNGEVKEMVHEWLHKYKHMTLYEIHVSKIDIEFLIPVRWSMRKMKFKNCEGKNYKKGNPCVLHQRPLHYPKATMWCAVSSSTIIRLYFFEDEDGEAVTVNSQHYRHMLQTFFVPELHEHENLWLQQDGATAHTALTSIAVVHNFSQGI</sequence>
<evidence type="ECO:0000313" key="2">
    <source>
        <dbReference type="EMBL" id="KAJ4432397.1"/>
    </source>
</evidence>
<dbReference type="SUPFAM" id="SSF54236">
    <property type="entry name" value="Ubiquitin-like"/>
    <property type="match status" value="1"/>
</dbReference>
<dbReference type="InterPro" id="IPR039540">
    <property type="entry name" value="UBL3-like_ubiquitin_dom"/>
</dbReference>
<name>A0ABQ8SFG8_PERAM</name>
<comment type="caution">
    <text evidence="2">The sequence shown here is derived from an EMBL/GenBank/DDBJ whole genome shotgun (WGS) entry which is preliminary data.</text>
</comment>
<proteinExistence type="predicted"/>
<dbReference type="InterPro" id="IPR036397">
    <property type="entry name" value="RNaseH_sf"/>
</dbReference>
<dbReference type="InterPro" id="IPR052709">
    <property type="entry name" value="Transposase-MT_Hybrid"/>
</dbReference>
<evidence type="ECO:0000259" key="1">
    <source>
        <dbReference type="Pfam" id="PF13881"/>
    </source>
</evidence>
<dbReference type="Proteomes" id="UP001148838">
    <property type="component" value="Unassembled WGS sequence"/>
</dbReference>
<dbReference type="Gene3D" id="3.30.420.10">
    <property type="entry name" value="Ribonuclease H-like superfamily/Ribonuclease H"/>
    <property type="match status" value="2"/>
</dbReference>
<reference evidence="2 3" key="1">
    <citation type="journal article" date="2022" name="Allergy">
        <title>Genome assembly and annotation of Periplaneta americana reveal a comprehensive cockroach allergen profile.</title>
        <authorList>
            <person name="Wang L."/>
            <person name="Xiong Q."/>
            <person name="Saelim N."/>
            <person name="Wang L."/>
            <person name="Nong W."/>
            <person name="Wan A.T."/>
            <person name="Shi M."/>
            <person name="Liu X."/>
            <person name="Cao Q."/>
            <person name="Hui J.H.L."/>
            <person name="Sookrung N."/>
            <person name="Leung T.F."/>
            <person name="Tungtrongchitr A."/>
            <person name="Tsui S.K.W."/>
        </authorList>
    </citation>
    <scope>NUCLEOTIDE SEQUENCE [LARGE SCALE GENOMIC DNA]</scope>
    <source>
        <strain evidence="2">PWHHKU_190912</strain>
    </source>
</reference>
<dbReference type="PANTHER" id="PTHR46060:SF1">
    <property type="entry name" value="MARINER MOS1 TRANSPOSASE-LIKE PROTEIN"/>
    <property type="match status" value="1"/>
</dbReference>
<organism evidence="2 3">
    <name type="scientific">Periplaneta americana</name>
    <name type="common">American cockroach</name>
    <name type="synonym">Blatta americana</name>
    <dbReference type="NCBI Taxonomy" id="6978"/>
    <lineage>
        <taxon>Eukaryota</taxon>
        <taxon>Metazoa</taxon>
        <taxon>Ecdysozoa</taxon>
        <taxon>Arthropoda</taxon>
        <taxon>Hexapoda</taxon>
        <taxon>Insecta</taxon>
        <taxon>Pterygota</taxon>
        <taxon>Neoptera</taxon>
        <taxon>Polyneoptera</taxon>
        <taxon>Dictyoptera</taxon>
        <taxon>Blattodea</taxon>
        <taxon>Blattoidea</taxon>
        <taxon>Blattidae</taxon>
        <taxon>Blattinae</taxon>
        <taxon>Periplaneta</taxon>
    </lineage>
</organism>
<dbReference type="InterPro" id="IPR029071">
    <property type="entry name" value="Ubiquitin-like_domsf"/>
</dbReference>
<keyword evidence="3" id="KW-1185">Reference proteome</keyword>
<gene>
    <name evidence="2" type="ORF">ANN_21016</name>
</gene>
<evidence type="ECO:0000313" key="3">
    <source>
        <dbReference type="Proteomes" id="UP001148838"/>
    </source>
</evidence>
<protein>
    <recommendedName>
        <fullName evidence="1">UBL3-like ubiquitin domain-containing protein</fullName>
    </recommendedName>
</protein>
<dbReference type="EMBL" id="JAJSOF020000029">
    <property type="protein sequence ID" value="KAJ4432397.1"/>
    <property type="molecule type" value="Genomic_DNA"/>
</dbReference>
<accession>A0ABQ8SFG8</accession>
<feature type="domain" description="UBL3-like ubiquitin" evidence="1">
    <location>
        <begin position="37"/>
        <end position="90"/>
    </location>
</feature>
<dbReference type="Pfam" id="PF13881">
    <property type="entry name" value="Rad60-SLD_2"/>
    <property type="match status" value="1"/>
</dbReference>